<dbReference type="SUPFAM" id="SSF50978">
    <property type="entry name" value="WD40 repeat-like"/>
    <property type="match status" value="1"/>
</dbReference>
<dbReference type="AlphaFoldDB" id="A0A5N6LZ63"/>
<keyword evidence="4" id="KW-0853">WD repeat</keyword>
<dbReference type="SUPFAM" id="SSF54373">
    <property type="entry name" value="FAD-linked reductases, C-terminal domain"/>
    <property type="match status" value="1"/>
</dbReference>
<dbReference type="Proteomes" id="UP000326396">
    <property type="component" value="Linkage Group LG7"/>
</dbReference>
<dbReference type="GO" id="GO:0005829">
    <property type="term" value="C:cytosol"/>
    <property type="evidence" value="ECO:0007669"/>
    <property type="project" value="UniProtKB-ARBA"/>
</dbReference>
<dbReference type="GO" id="GO:0016491">
    <property type="term" value="F:oxidoreductase activity"/>
    <property type="evidence" value="ECO:0007669"/>
    <property type="project" value="UniProtKB-KW"/>
</dbReference>
<name>A0A5N6LZ63_9ASTR</name>
<dbReference type="PANTHER" id="PTHR10742">
    <property type="entry name" value="FLAVIN MONOAMINE OXIDASE"/>
    <property type="match status" value="1"/>
</dbReference>
<dbReference type="PRINTS" id="PR00420">
    <property type="entry name" value="RNGMNOXGNASE"/>
</dbReference>
<dbReference type="InterPro" id="IPR001680">
    <property type="entry name" value="WD40_rpt"/>
</dbReference>
<evidence type="ECO:0000259" key="5">
    <source>
        <dbReference type="PROSITE" id="PS50934"/>
    </source>
</evidence>
<evidence type="ECO:0000256" key="1">
    <source>
        <dbReference type="ARBA" id="ARBA00005995"/>
    </source>
</evidence>
<sequence>METPVSKRLLRKKSLSRSYDENLMDDYLDKQLGSSSRKRFRTKKELEKETEKEAMIALSLGFPIDALLEEEIKANVVSELDGKQQNDYIVVRNHILSRWRANVHAWLSKGQIKETVSNEYGQLIHSAYDFLLFNGYINFGVSPPFKAQMPEEATEGSVIIIGAGLAGLAAARQLLAFGFKVIVLEGRNRPGGNWRLIESLCDGVPIFYEKTVQAVRYDNDGVEVISGDQTYQADMVLCTVPLGVLKKRTIKFIPELPERKLKAIDKLGFGLLNKVAMVFPYVFWGEDLDTFGCLSRNSYTRGEFFLFYGYHTVSGGSVLVALVAGEAARSFEFTHPSTLLHRVLSILRGIYGPKGIDVPNPVQSVCTKWGHDPLSYGSYSHVRVHSSGSDYDILAENVGNRLFFAGEATNRQHPATMHGAYLSGLREASCIYRATRDGSKQTHPRKSSRKIVGSDILVNLFKYPDLAFGNFHFVFDPSNKDPKSIGLMMVAIKSSTELCHDNGKVNNTQHSDKQSLKLYTIISRVQANELESVAGGGDSRMTYLYKNLGLKLMGLDRFALVANSLISSIATKRGRDCVWACTWVPATDRSSRLLLTGSLDKTVKLWNPEVLSLVRTNTGHCLVIVSVAAHLSGKSAASASIDSFIRVFDVESNNTIATLEAPPSKVWKMQFDLRVKQLSP</sequence>
<dbReference type="InterPro" id="IPR015943">
    <property type="entry name" value="WD40/YVTN_repeat-like_dom_sf"/>
</dbReference>
<evidence type="ECO:0000256" key="2">
    <source>
        <dbReference type="ARBA" id="ARBA00022853"/>
    </source>
</evidence>
<dbReference type="Gene3D" id="1.10.10.10">
    <property type="entry name" value="Winged helix-like DNA-binding domain superfamily/Winged helix DNA-binding domain"/>
    <property type="match status" value="1"/>
</dbReference>
<dbReference type="InterPro" id="IPR036188">
    <property type="entry name" value="FAD/NAD-bd_sf"/>
</dbReference>
<dbReference type="GO" id="GO:0006325">
    <property type="term" value="P:chromatin organization"/>
    <property type="evidence" value="ECO:0007669"/>
    <property type="project" value="UniProtKB-KW"/>
</dbReference>
<evidence type="ECO:0000256" key="4">
    <source>
        <dbReference type="PROSITE-ProRule" id="PRU00221"/>
    </source>
</evidence>
<keyword evidence="3" id="KW-0560">Oxidoreductase</keyword>
<dbReference type="InterPro" id="IPR007526">
    <property type="entry name" value="SWIRM"/>
</dbReference>
<evidence type="ECO:0000313" key="7">
    <source>
        <dbReference type="Proteomes" id="UP000326396"/>
    </source>
</evidence>
<dbReference type="Pfam" id="PF04433">
    <property type="entry name" value="SWIRM"/>
    <property type="match status" value="1"/>
</dbReference>
<accession>A0A5N6LZ63</accession>
<dbReference type="Gene3D" id="3.50.50.60">
    <property type="entry name" value="FAD/NAD(P)-binding domain"/>
    <property type="match status" value="2"/>
</dbReference>
<dbReference type="SUPFAM" id="SSF46689">
    <property type="entry name" value="Homeodomain-like"/>
    <property type="match status" value="1"/>
</dbReference>
<dbReference type="SUPFAM" id="SSF51905">
    <property type="entry name" value="FAD/NAD(P)-binding domain"/>
    <property type="match status" value="2"/>
</dbReference>
<dbReference type="EMBL" id="SZYD01000017">
    <property type="protein sequence ID" value="KAD3066868.1"/>
    <property type="molecule type" value="Genomic_DNA"/>
</dbReference>
<evidence type="ECO:0000313" key="6">
    <source>
        <dbReference type="EMBL" id="KAD3066868.1"/>
    </source>
</evidence>
<reference evidence="6 7" key="1">
    <citation type="submission" date="2019-05" db="EMBL/GenBank/DDBJ databases">
        <title>Mikania micrantha, genome provides insights into the molecular mechanism of rapid growth.</title>
        <authorList>
            <person name="Liu B."/>
        </authorList>
    </citation>
    <scope>NUCLEOTIDE SEQUENCE [LARGE SCALE GENOMIC DNA]</scope>
    <source>
        <strain evidence="6">NLD-2019</strain>
        <tissue evidence="6">Leaf</tissue>
    </source>
</reference>
<protein>
    <recommendedName>
        <fullName evidence="5">SWIRM domain-containing protein</fullName>
    </recommendedName>
</protein>
<feature type="domain" description="SWIRM" evidence="5">
    <location>
        <begin position="47"/>
        <end position="148"/>
    </location>
</feature>
<gene>
    <name evidence="6" type="ORF">E3N88_34748</name>
</gene>
<feature type="repeat" description="WD" evidence="4">
    <location>
        <begin position="590"/>
        <end position="616"/>
    </location>
</feature>
<dbReference type="OrthoDB" id="2219495at2759"/>
<feature type="repeat" description="WD" evidence="4">
    <location>
        <begin position="617"/>
        <end position="658"/>
    </location>
</feature>
<dbReference type="FunFam" id="1.10.10.10:FF:000064">
    <property type="entry name" value="Lysine-specific histone demethylase 1A"/>
    <property type="match status" value="1"/>
</dbReference>
<dbReference type="InterPro" id="IPR002937">
    <property type="entry name" value="Amino_oxidase"/>
</dbReference>
<dbReference type="PROSITE" id="PS50934">
    <property type="entry name" value="SWIRM"/>
    <property type="match status" value="1"/>
</dbReference>
<dbReference type="Gene3D" id="3.90.660.10">
    <property type="match status" value="1"/>
</dbReference>
<proteinExistence type="inferred from homology"/>
<dbReference type="InterPro" id="IPR009057">
    <property type="entry name" value="Homeodomain-like_sf"/>
</dbReference>
<keyword evidence="7" id="KW-1185">Reference proteome</keyword>
<dbReference type="InterPro" id="IPR050281">
    <property type="entry name" value="Flavin_monoamine_oxidase"/>
</dbReference>
<dbReference type="PANTHER" id="PTHR10742:SF373">
    <property type="entry name" value="LYSINE-SPECIFIC HISTONE DEMETHYLASE 1 HOMOLOG 2"/>
    <property type="match status" value="1"/>
</dbReference>
<dbReference type="Pfam" id="PF01593">
    <property type="entry name" value="Amino_oxidase"/>
    <property type="match status" value="2"/>
</dbReference>
<comment type="similarity">
    <text evidence="1">Belongs to the flavin monoamine oxidase family.</text>
</comment>
<dbReference type="Gene3D" id="2.130.10.10">
    <property type="entry name" value="YVTN repeat-like/Quinoprotein amine dehydrogenase"/>
    <property type="match status" value="1"/>
</dbReference>
<dbReference type="SMART" id="SM00320">
    <property type="entry name" value="WD40"/>
    <property type="match status" value="2"/>
</dbReference>
<keyword evidence="2" id="KW-0156">Chromatin regulator</keyword>
<dbReference type="PROSITE" id="PS50082">
    <property type="entry name" value="WD_REPEATS_2"/>
    <property type="match status" value="2"/>
</dbReference>
<dbReference type="InterPro" id="IPR036388">
    <property type="entry name" value="WH-like_DNA-bd_sf"/>
</dbReference>
<dbReference type="InterPro" id="IPR036322">
    <property type="entry name" value="WD40_repeat_dom_sf"/>
</dbReference>
<evidence type="ECO:0000256" key="3">
    <source>
        <dbReference type="ARBA" id="ARBA00023002"/>
    </source>
</evidence>
<dbReference type="Pfam" id="PF00400">
    <property type="entry name" value="WD40"/>
    <property type="match status" value="2"/>
</dbReference>
<comment type="caution">
    <text evidence="6">The sequence shown here is derived from an EMBL/GenBank/DDBJ whole genome shotgun (WGS) entry which is preliminary data.</text>
</comment>
<organism evidence="6 7">
    <name type="scientific">Mikania micrantha</name>
    <name type="common">bitter vine</name>
    <dbReference type="NCBI Taxonomy" id="192012"/>
    <lineage>
        <taxon>Eukaryota</taxon>
        <taxon>Viridiplantae</taxon>
        <taxon>Streptophyta</taxon>
        <taxon>Embryophyta</taxon>
        <taxon>Tracheophyta</taxon>
        <taxon>Spermatophyta</taxon>
        <taxon>Magnoliopsida</taxon>
        <taxon>eudicotyledons</taxon>
        <taxon>Gunneridae</taxon>
        <taxon>Pentapetalae</taxon>
        <taxon>asterids</taxon>
        <taxon>campanulids</taxon>
        <taxon>Asterales</taxon>
        <taxon>Asteraceae</taxon>
        <taxon>Asteroideae</taxon>
        <taxon>Heliantheae alliance</taxon>
        <taxon>Eupatorieae</taxon>
        <taxon>Mikania</taxon>
    </lineage>
</organism>